<keyword evidence="3" id="KW-1185">Reference proteome</keyword>
<dbReference type="Proteomes" id="UP000033740">
    <property type="component" value="Unassembled WGS sequence"/>
</dbReference>
<keyword evidence="1" id="KW-1133">Transmembrane helix</keyword>
<dbReference type="PATRIC" id="fig|582680.6.peg.1117"/>
<evidence type="ECO:0000313" key="2">
    <source>
        <dbReference type="EMBL" id="KJL34299.1"/>
    </source>
</evidence>
<dbReference type="Gene3D" id="3.30.700.10">
    <property type="entry name" value="Glycoprotein, Type 4 Pilin"/>
    <property type="match status" value="1"/>
</dbReference>
<dbReference type="InterPro" id="IPR045584">
    <property type="entry name" value="Pilin-like"/>
</dbReference>
<dbReference type="NCBIfam" id="TIGR02532">
    <property type="entry name" value="IV_pilin_GFxxxE"/>
    <property type="match status" value="1"/>
</dbReference>
<accession>A0A0F0LNP3</accession>
<keyword evidence="1" id="KW-0812">Transmembrane</keyword>
<dbReference type="STRING" id="582680.RS86_01086"/>
<comment type="caution">
    <text evidence="2">The sequence shown here is derived from an EMBL/GenBank/DDBJ whole genome shotgun (WGS) entry which is preliminary data.</text>
</comment>
<evidence type="ECO:0000256" key="1">
    <source>
        <dbReference type="SAM" id="Phobius"/>
    </source>
</evidence>
<feature type="transmembrane region" description="Helical" evidence="1">
    <location>
        <begin position="21"/>
        <end position="49"/>
    </location>
</feature>
<proteinExistence type="predicted"/>
<dbReference type="RefSeq" id="WP_052680092.1">
    <property type="nucleotide sequence ID" value="NZ_JYIX01000029.1"/>
</dbReference>
<dbReference type="PROSITE" id="PS00409">
    <property type="entry name" value="PROKAR_NTER_METHYL"/>
    <property type="match status" value="1"/>
</dbReference>
<organism evidence="2 3">
    <name type="scientific">Microbacterium azadirachtae</name>
    <dbReference type="NCBI Taxonomy" id="582680"/>
    <lineage>
        <taxon>Bacteria</taxon>
        <taxon>Bacillati</taxon>
        <taxon>Actinomycetota</taxon>
        <taxon>Actinomycetes</taxon>
        <taxon>Micrococcales</taxon>
        <taxon>Microbacteriaceae</taxon>
        <taxon>Microbacterium</taxon>
    </lineage>
</organism>
<dbReference type="Pfam" id="PF07963">
    <property type="entry name" value="N_methyl"/>
    <property type="match status" value="1"/>
</dbReference>
<keyword evidence="1" id="KW-0472">Membrane</keyword>
<dbReference type="InterPro" id="IPR012902">
    <property type="entry name" value="N_methyl_site"/>
</dbReference>
<dbReference type="AlphaFoldDB" id="A0A0F0LNP3"/>
<dbReference type="SUPFAM" id="SSF54523">
    <property type="entry name" value="Pili subunits"/>
    <property type="match status" value="1"/>
</dbReference>
<gene>
    <name evidence="2" type="ORF">RS86_01086</name>
</gene>
<dbReference type="EMBL" id="JYIX01000029">
    <property type="protein sequence ID" value="KJL34299.1"/>
    <property type="molecule type" value="Genomic_DNA"/>
</dbReference>
<evidence type="ECO:0000313" key="3">
    <source>
        <dbReference type="Proteomes" id="UP000033740"/>
    </source>
</evidence>
<protein>
    <submittedName>
        <fullName evidence="2">Putative major pilin subunit</fullName>
    </submittedName>
</protein>
<name>A0A0F0LNP3_9MICO</name>
<sequence length="143" mass="14431">MLAIRRAFEAKKEARENGEEAGFSLIELIIVVVIIGILVAIALPLFGFIQKTSVDGATQSTTKNASTTAVADFAQDPTNGATKAAADIATMQTGGTVLALEASSTSASNVCVSGYNAGGQNFVATGKFYAGPGALANGTGCKP</sequence>
<reference evidence="2 3" key="1">
    <citation type="submission" date="2015-02" db="EMBL/GenBank/DDBJ databases">
        <title>Draft genome sequences of ten Microbacterium spp. with emphasis on heavy metal contaminated environments.</title>
        <authorList>
            <person name="Corretto E."/>
        </authorList>
    </citation>
    <scope>NUCLEOTIDE SEQUENCE [LARGE SCALE GENOMIC DNA]</scope>
    <source>
        <strain evidence="2 3">ARN176</strain>
    </source>
</reference>